<keyword evidence="1" id="KW-1185">Reference proteome</keyword>
<reference evidence="2" key="1">
    <citation type="submission" date="2025-08" db="UniProtKB">
        <authorList>
            <consortium name="RefSeq"/>
        </authorList>
    </citation>
    <scope>IDENTIFICATION</scope>
    <source>
        <strain evidence="2">Tuebingen</strain>
        <tissue evidence="2">Fibroblasts and whole tissue</tissue>
    </source>
</reference>
<name>A0AC58IS04_DANRE</name>
<dbReference type="Proteomes" id="UP000000437">
    <property type="component" value="Chromosome 24"/>
</dbReference>
<proteinExistence type="predicted"/>
<protein>
    <submittedName>
        <fullName evidence="2">Uncharacterized protein</fullName>
    </submittedName>
</protein>
<evidence type="ECO:0000313" key="2">
    <source>
        <dbReference type="RefSeq" id="XP_073796978.1"/>
    </source>
</evidence>
<accession>A0AC58IS04</accession>
<gene>
    <name evidence="2" type="primary">LOC141380723</name>
</gene>
<sequence>MKQLICFVVLLIVTEGSSLKVHPGGNTTLPCSIKDDREINWIITDGNQTFVRIMRVDNNYGPEFKLRLSYIHPNYSGRIRSVISSTNTHSLLLLNITEDDLLLFCCLDYKIECTCTKLDYKEISTRNADSVSPDAVLISGWLPVFFVLLLLLLLSTVCVCWRAKEKQKGFEMTYVPSHKEWIFNIVQRKKGQDDWTLAGILYKCTENDS</sequence>
<organism evidence="1 2">
    <name type="scientific">Danio rerio</name>
    <name type="common">Zebrafish</name>
    <name type="synonym">Brachydanio rerio</name>
    <dbReference type="NCBI Taxonomy" id="7955"/>
    <lineage>
        <taxon>Eukaryota</taxon>
        <taxon>Metazoa</taxon>
        <taxon>Chordata</taxon>
        <taxon>Craniata</taxon>
        <taxon>Vertebrata</taxon>
        <taxon>Euteleostomi</taxon>
        <taxon>Actinopterygii</taxon>
        <taxon>Neopterygii</taxon>
        <taxon>Teleostei</taxon>
        <taxon>Ostariophysi</taxon>
        <taxon>Cypriniformes</taxon>
        <taxon>Danionidae</taxon>
        <taxon>Danioninae</taxon>
        <taxon>Danio</taxon>
    </lineage>
</organism>
<evidence type="ECO:0000313" key="1">
    <source>
        <dbReference type="Proteomes" id="UP000000437"/>
    </source>
</evidence>
<dbReference type="RefSeq" id="XP_073796978.1">
    <property type="nucleotide sequence ID" value="XM_073940877.1"/>
</dbReference>